<protein>
    <submittedName>
        <fullName evidence="3">Two pore domain potassium channel family protein</fullName>
    </submittedName>
</protein>
<keyword evidence="3" id="KW-0813">Transport</keyword>
<dbReference type="AlphaFoldDB" id="A0A538TH07"/>
<dbReference type="InterPro" id="IPR013099">
    <property type="entry name" value="K_chnl_dom"/>
</dbReference>
<comment type="caution">
    <text evidence="3">The sequence shown here is derived from an EMBL/GenBank/DDBJ whole genome shotgun (WGS) entry which is preliminary data.</text>
</comment>
<keyword evidence="1" id="KW-0472">Membrane</keyword>
<reference evidence="3 4" key="1">
    <citation type="journal article" date="2019" name="Nat. Microbiol.">
        <title>Mediterranean grassland soil C-N compound turnover is dependent on rainfall and depth, and is mediated by genomically divergent microorganisms.</title>
        <authorList>
            <person name="Diamond S."/>
            <person name="Andeer P.F."/>
            <person name="Li Z."/>
            <person name="Crits-Christoph A."/>
            <person name="Burstein D."/>
            <person name="Anantharaman K."/>
            <person name="Lane K.R."/>
            <person name="Thomas B.C."/>
            <person name="Pan C."/>
            <person name="Northen T.R."/>
            <person name="Banfield J.F."/>
        </authorList>
    </citation>
    <scope>NUCLEOTIDE SEQUENCE [LARGE SCALE GENOMIC DNA]</scope>
    <source>
        <strain evidence="3">WS_8</strain>
    </source>
</reference>
<evidence type="ECO:0000313" key="4">
    <source>
        <dbReference type="Proteomes" id="UP000316609"/>
    </source>
</evidence>
<dbReference type="GO" id="GO:0034220">
    <property type="term" value="P:monoatomic ion transmembrane transport"/>
    <property type="evidence" value="ECO:0007669"/>
    <property type="project" value="UniProtKB-KW"/>
</dbReference>
<dbReference type="Gene3D" id="1.10.287.70">
    <property type="match status" value="1"/>
</dbReference>
<feature type="transmembrane region" description="Helical" evidence="1">
    <location>
        <begin position="148"/>
        <end position="172"/>
    </location>
</feature>
<keyword evidence="1" id="KW-1133">Transmembrane helix</keyword>
<dbReference type="Pfam" id="PF07885">
    <property type="entry name" value="Ion_trans_2"/>
    <property type="match status" value="1"/>
</dbReference>
<proteinExistence type="predicted"/>
<sequence>MPPALRAAYRAPMNALALVAALLLIGWVLWDAFETILLPRRVPARLRMSRFVLGWLWRAWSAIARAIPRRPRRENFLGFYALFSILSLFIAWASGLVVGFAMVHWADGSRLAGVQGMTGFAADLYMSGTTFFTLGLGDLSPTSTIARIVTVIEAGTGFGFLALVIAYVPVLYQAFSRREARITMLDEWAGSPPTAAVLLRRWSESHDPNVLTPLLKEWELASAEILESHLSYPILCFFRSQHDNQSWLASLTAILDTCSLVIVGVDGIDPFQARLTFAIGRHALVDLSQTLRTRPVTQVDTALEPKALAELRAWLAKAGLRIAEGPESDRRLGALRALYVPYAFRLSQRLLMPLAPPLPPAKTRYNWETSAWARTAPDDAH</sequence>
<feature type="transmembrane region" description="Helical" evidence="1">
    <location>
        <begin position="12"/>
        <end position="30"/>
    </location>
</feature>
<dbReference type="SUPFAM" id="SSF81324">
    <property type="entry name" value="Voltage-gated potassium channels"/>
    <property type="match status" value="1"/>
</dbReference>
<organism evidence="3 4">
    <name type="scientific">Eiseniibacteriota bacterium</name>
    <dbReference type="NCBI Taxonomy" id="2212470"/>
    <lineage>
        <taxon>Bacteria</taxon>
        <taxon>Candidatus Eiseniibacteriota</taxon>
    </lineage>
</organism>
<keyword evidence="3" id="KW-0407">Ion channel</keyword>
<feature type="domain" description="Potassium channel" evidence="2">
    <location>
        <begin position="119"/>
        <end position="168"/>
    </location>
</feature>
<evidence type="ECO:0000259" key="2">
    <source>
        <dbReference type="Pfam" id="PF07885"/>
    </source>
</evidence>
<feature type="transmembrane region" description="Helical" evidence="1">
    <location>
        <begin position="79"/>
        <end position="105"/>
    </location>
</feature>
<accession>A0A538TH07</accession>
<dbReference type="Proteomes" id="UP000316609">
    <property type="component" value="Unassembled WGS sequence"/>
</dbReference>
<name>A0A538TH07_UNCEI</name>
<keyword evidence="3" id="KW-0406">Ion transport</keyword>
<feature type="transmembrane region" description="Helical" evidence="1">
    <location>
        <begin position="117"/>
        <end position="136"/>
    </location>
</feature>
<gene>
    <name evidence="3" type="ORF">E6K78_11100</name>
</gene>
<dbReference type="EMBL" id="VBOY01000121">
    <property type="protein sequence ID" value="TMQ62912.1"/>
    <property type="molecule type" value="Genomic_DNA"/>
</dbReference>
<evidence type="ECO:0000313" key="3">
    <source>
        <dbReference type="EMBL" id="TMQ62912.1"/>
    </source>
</evidence>
<evidence type="ECO:0000256" key="1">
    <source>
        <dbReference type="SAM" id="Phobius"/>
    </source>
</evidence>
<keyword evidence="1" id="KW-0812">Transmembrane</keyword>